<proteinExistence type="predicted"/>
<dbReference type="GO" id="GO:0004803">
    <property type="term" value="F:transposase activity"/>
    <property type="evidence" value="ECO:0007669"/>
    <property type="project" value="InterPro"/>
</dbReference>
<dbReference type="EMBL" id="NSCI01000005">
    <property type="protein sequence ID" value="RAW92126.1"/>
    <property type="molecule type" value="Genomic_DNA"/>
</dbReference>
<dbReference type="AlphaFoldDB" id="A0A329VIV1"/>
<dbReference type="GO" id="GO:0003677">
    <property type="term" value="F:DNA binding"/>
    <property type="evidence" value="ECO:0007669"/>
    <property type="project" value="InterPro"/>
</dbReference>
<comment type="caution">
    <text evidence="2">The sequence shown here is derived from an EMBL/GenBank/DDBJ whole genome shotgun (WGS) entry which is preliminary data.</text>
</comment>
<dbReference type="InterPro" id="IPR003346">
    <property type="entry name" value="Transposase_20"/>
</dbReference>
<dbReference type="PANTHER" id="PTHR33055:SF3">
    <property type="entry name" value="PUTATIVE TRANSPOSASE FOR IS117-RELATED"/>
    <property type="match status" value="1"/>
</dbReference>
<name>A0A329VIV1_9GAMM</name>
<organism evidence="2 3">
    <name type="scientific">Photorhabdus laumondii subsp. clarkei</name>
    <dbReference type="NCBI Taxonomy" id="2029685"/>
    <lineage>
        <taxon>Bacteria</taxon>
        <taxon>Pseudomonadati</taxon>
        <taxon>Pseudomonadota</taxon>
        <taxon>Gammaproteobacteria</taxon>
        <taxon>Enterobacterales</taxon>
        <taxon>Morganellaceae</taxon>
        <taxon>Photorhabdus</taxon>
    </lineage>
</organism>
<dbReference type="Pfam" id="PF02371">
    <property type="entry name" value="Transposase_20"/>
    <property type="match status" value="1"/>
</dbReference>
<dbReference type="GO" id="GO:0006313">
    <property type="term" value="P:DNA transposition"/>
    <property type="evidence" value="ECO:0007669"/>
    <property type="project" value="InterPro"/>
</dbReference>
<sequence length="112" mass="12418">MIVILRTNTFTSATQVAEYLGVIPIAKQSGTSVHGRVRLSKAGSAEIRAKLFMSALTAIRFNTHINDLYNRLINKGKVKMLALGTAMSKLVHLCYGVLNTQQSYDENYVIRT</sequence>
<accession>A0A329VIV1</accession>
<protein>
    <recommendedName>
        <fullName evidence="1">Transposase IS116/IS110/IS902 C-terminal domain-containing protein</fullName>
    </recommendedName>
</protein>
<evidence type="ECO:0000259" key="1">
    <source>
        <dbReference type="Pfam" id="PF02371"/>
    </source>
</evidence>
<dbReference type="InterPro" id="IPR047650">
    <property type="entry name" value="Transpos_IS110"/>
</dbReference>
<reference evidence="2 3" key="1">
    <citation type="journal article" date="2018" name="Int. J. Syst. Evol. Microbiol.">
        <title>Whole-genome-based revisit of Photorhabdus phylogeny: proposal for the elevation of most Photorhabdus subspecies to the species level and description of one novel species Photorhabdus bodei sp. nov., and one novel subspecies Photorhabdus laumondii subsp. clarkei subsp. nov.</title>
        <authorList>
            <person name="Machado R.A.R."/>
            <person name="Wuthrich D."/>
            <person name="Kuhnert P."/>
            <person name="Arce C.C.M."/>
            <person name="Thonen L."/>
            <person name="Ruiz C."/>
            <person name="Zhang X."/>
            <person name="Robert C.A.M."/>
            <person name="Karimi J."/>
            <person name="Kamali S."/>
            <person name="Ma J."/>
            <person name="Bruggmann R."/>
            <person name="Erb M."/>
        </authorList>
    </citation>
    <scope>NUCLEOTIDE SEQUENCE [LARGE SCALE GENOMIC DNA]</scope>
    <source>
        <strain evidence="2 3">BOJ-47</strain>
    </source>
</reference>
<gene>
    <name evidence="2" type="ORF">CKY01_06375</name>
</gene>
<evidence type="ECO:0000313" key="3">
    <source>
        <dbReference type="Proteomes" id="UP000250870"/>
    </source>
</evidence>
<evidence type="ECO:0000313" key="2">
    <source>
        <dbReference type="EMBL" id="RAW92126.1"/>
    </source>
</evidence>
<feature type="domain" description="Transposase IS116/IS110/IS902 C-terminal" evidence="1">
    <location>
        <begin position="7"/>
        <end position="69"/>
    </location>
</feature>
<dbReference type="PANTHER" id="PTHR33055">
    <property type="entry name" value="TRANSPOSASE FOR INSERTION SEQUENCE ELEMENT IS1111A"/>
    <property type="match status" value="1"/>
</dbReference>
<dbReference type="Proteomes" id="UP000250870">
    <property type="component" value="Unassembled WGS sequence"/>
</dbReference>